<reference evidence="3" key="1">
    <citation type="submission" date="2017-10" db="EMBL/GenBank/DDBJ databases">
        <title>Completed PacBio SMRT sequence of Methylosinus trichosporium OB3b reveals presence of a third large plasmid.</title>
        <authorList>
            <person name="Charles T.C."/>
            <person name="Lynch M.D.J."/>
            <person name="Heil J.R."/>
            <person name="Cheng J."/>
        </authorList>
    </citation>
    <scope>NUCLEOTIDE SEQUENCE [LARGE SCALE GENOMIC DNA]</scope>
    <source>
        <strain evidence="3">OB3b</strain>
    </source>
</reference>
<keyword evidence="3" id="KW-1185">Reference proteome</keyword>
<accession>A0A2D2D5A9</accession>
<dbReference type="STRING" id="595536.GCA_000178815_00687"/>
<keyword evidence="1" id="KW-0812">Transmembrane</keyword>
<dbReference type="KEGG" id="mtw:CQW49_01290"/>
<evidence type="ECO:0000313" key="2">
    <source>
        <dbReference type="EMBL" id="ATQ70155.1"/>
    </source>
</evidence>
<organism evidence="2 3">
    <name type="scientific">Methylosinus trichosporium (strain ATCC 35070 / NCIMB 11131 / UNIQEM 75 / OB3b)</name>
    <dbReference type="NCBI Taxonomy" id="595536"/>
    <lineage>
        <taxon>Bacteria</taxon>
        <taxon>Pseudomonadati</taxon>
        <taxon>Pseudomonadota</taxon>
        <taxon>Alphaproteobacteria</taxon>
        <taxon>Hyphomicrobiales</taxon>
        <taxon>Methylocystaceae</taxon>
        <taxon>Methylosinus</taxon>
    </lineage>
</organism>
<feature type="transmembrane region" description="Helical" evidence="1">
    <location>
        <begin position="45"/>
        <end position="67"/>
    </location>
</feature>
<dbReference type="EMBL" id="CP023737">
    <property type="protein sequence ID" value="ATQ70155.1"/>
    <property type="molecule type" value="Genomic_DNA"/>
</dbReference>
<proteinExistence type="predicted"/>
<dbReference type="Proteomes" id="UP000230709">
    <property type="component" value="Chromosome"/>
</dbReference>
<dbReference type="AlphaFoldDB" id="A0A2D2D5A9"/>
<gene>
    <name evidence="2" type="ORF">CQW49_01290</name>
</gene>
<keyword evidence="1" id="KW-1133">Transmembrane helix</keyword>
<evidence type="ECO:0008006" key="4">
    <source>
        <dbReference type="Google" id="ProtNLM"/>
    </source>
</evidence>
<protein>
    <recommendedName>
        <fullName evidence="4">Two-component sensor histidine kinase</fullName>
    </recommendedName>
</protein>
<name>A0A2D2D5A9_METT3</name>
<evidence type="ECO:0000313" key="3">
    <source>
        <dbReference type="Proteomes" id="UP000230709"/>
    </source>
</evidence>
<evidence type="ECO:0000256" key="1">
    <source>
        <dbReference type="SAM" id="Phobius"/>
    </source>
</evidence>
<keyword evidence="1" id="KW-0472">Membrane</keyword>
<sequence>MRRWLFALSRWSVVAAGLALALWGPMAMWKGWDTIQIERGWSLFIAGAIALSGGLVTLALGAVLSRLDHSIRIAERRSVAEDAREGAAARENLVSRLRPVVESAPIEVDRYTSGGAVYVMYSDGSVELRGAGGARRFASVAELKEQVGF</sequence>